<evidence type="ECO:0000313" key="2">
    <source>
        <dbReference type="Proteomes" id="UP001568358"/>
    </source>
</evidence>
<sequence length="85" mass="9268">MPTVNCQNCGKPFHVAPSVLRRGYGKFCSPVCAYESRGEAGTRADNVGDEYTVRMSHEDPWLTGAIQPDVFGNGVVREVDFGLGF</sequence>
<gene>
    <name evidence="1" type="ORF">AB2Z07_11660</name>
</gene>
<dbReference type="RefSeq" id="WP_371150718.1">
    <property type="nucleotide sequence ID" value="NZ_JBFSOO010000008.1"/>
</dbReference>
<reference evidence="1 2" key="1">
    <citation type="submission" date="2024-07" db="EMBL/GenBank/DDBJ databases">
        <title>Active virus-host system and metabolic interactions in a Lokiarchaeon culture.</title>
        <authorList>
            <person name="Ponce Toledo R.I."/>
            <person name="Rodrigues Oliveira T."/>
            <person name="Schleper C."/>
        </authorList>
    </citation>
    <scope>NUCLEOTIDE SEQUENCE [LARGE SCALE GENOMIC DNA]</scope>
    <source>
        <strain evidence="1 2">B35</strain>
    </source>
</reference>
<protein>
    <submittedName>
        <fullName evidence="1">Uncharacterized protein</fullName>
    </submittedName>
</protein>
<dbReference type="Proteomes" id="UP001568358">
    <property type="component" value="Unassembled WGS sequence"/>
</dbReference>
<dbReference type="EMBL" id="JBFSOO010000008">
    <property type="protein sequence ID" value="MEZ6854175.1"/>
    <property type="molecule type" value="Genomic_DNA"/>
</dbReference>
<evidence type="ECO:0000313" key="1">
    <source>
        <dbReference type="EMBL" id="MEZ6854175.1"/>
    </source>
</evidence>
<organism evidence="1 2">
    <name type="scientific">Halodesulfovibrio aestuarii</name>
    <dbReference type="NCBI Taxonomy" id="126333"/>
    <lineage>
        <taxon>Bacteria</taxon>
        <taxon>Pseudomonadati</taxon>
        <taxon>Thermodesulfobacteriota</taxon>
        <taxon>Desulfovibrionia</taxon>
        <taxon>Desulfovibrionales</taxon>
        <taxon>Desulfovibrionaceae</taxon>
        <taxon>Halodesulfovibrio</taxon>
    </lineage>
</organism>
<comment type="caution">
    <text evidence="1">The sequence shown here is derived from an EMBL/GenBank/DDBJ whole genome shotgun (WGS) entry which is preliminary data.</text>
</comment>
<accession>A0ABV4JWN1</accession>
<proteinExistence type="predicted"/>
<keyword evidence="2" id="KW-1185">Reference proteome</keyword>
<name>A0ABV4JWN1_9BACT</name>